<protein>
    <submittedName>
        <fullName evidence="1">Uncharacterized protein</fullName>
    </submittedName>
</protein>
<evidence type="ECO:0000313" key="1">
    <source>
        <dbReference type="EMBL" id="QHS79067.1"/>
    </source>
</evidence>
<reference evidence="1" key="1">
    <citation type="journal article" date="2020" name="Nature">
        <title>Giant virus diversity and host interactions through global metagenomics.</title>
        <authorList>
            <person name="Schulz F."/>
            <person name="Roux S."/>
            <person name="Paez-Espino D."/>
            <person name="Jungbluth S."/>
            <person name="Walsh D.A."/>
            <person name="Denef V.J."/>
            <person name="McMahon K.D."/>
            <person name="Konstantinidis K.T."/>
            <person name="Eloe-Fadrosh E.A."/>
            <person name="Kyrpides N.C."/>
            <person name="Woyke T."/>
        </authorList>
    </citation>
    <scope>NUCLEOTIDE SEQUENCE</scope>
    <source>
        <strain evidence="1">GVMAG-S-1035118-87</strain>
    </source>
</reference>
<dbReference type="AlphaFoldDB" id="A0A6C0AGY3"/>
<sequence>MYNTETVCTYTDLSSYQAMLLHILDTDFEGLTEQIQVLYDRVKDYESVQSLLQKLNGQWMTPDLAFCVLFSYELFEFTHRFLCELLHQRPLVSYDPLYALL</sequence>
<name>A0A6C0AGY3_9ZZZZ</name>
<proteinExistence type="predicted"/>
<dbReference type="EMBL" id="MN740625">
    <property type="protein sequence ID" value="QHS79067.1"/>
    <property type="molecule type" value="Genomic_DNA"/>
</dbReference>
<organism evidence="1">
    <name type="scientific">viral metagenome</name>
    <dbReference type="NCBI Taxonomy" id="1070528"/>
    <lineage>
        <taxon>unclassified sequences</taxon>
        <taxon>metagenomes</taxon>
        <taxon>organismal metagenomes</taxon>
    </lineage>
</organism>
<accession>A0A6C0AGY3</accession>